<keyword evidence="3" id="KW-0862">Zinc</keyword>
<evidence type="ECO:0000313" key="7">
    <source>
        <dbReference type="Proteomes" id="UP001152561"/>
    </source>
</evidence>
<dbReference type="InterPro" id="IPR044604">
    <property type="entry name" value="FLZ12/13/14"/>
</dbReference>
<gene>
    <name evidence="6" type="ORF">K7X08_027921</name>
</gene>
<feature type="zinc finger region" description="FLZ-type" evidence="4">
    <location>
        <begin position="155"/>
        <end position="198"/>
    </location>
</feature>
<dbReference type="PANTHER" id="PTHR47208:SF15">
    <property type="entry name" value="FLZ-TYPE DOMAIN-CONTAINING PROTEIN"/>
    <property type="match status" value="1"/>
</dbReference>
<keyword evidence="3" id="KW-0863">Zinc-finger</keyword>
<evidence type="ECO:0000259" key="5">
    <source>
        <dbReference type="PROSITE" id="PS51795"/>
    </source>
</evidence>
<comment type="similarity">
    <text evidence="1">Belongs to the FLZ family.</text>
</comment>
<proteinExistence type="inferred from homology"/>
<evidence type="ECO:0000256" key="3">
    <source>
        <dbReference type="ARBA" id="ARBA00022771"/>
    </source>
</evidence>
<dbReference type="InterPro" id="IPR007650">
    <property type="entry name" value="Zf-FLZ_dom"/>
</dbReference>
<sequence>MAQVKAKHKKILSINPSVFAPTDVNNCNSPISTKSPNKFEEPNGVVGLGIVAAMSCNNNNNNQNSINKAVILDISPRSPTNPIPILSNNCKKNKQPTTIEEMEMCEEYTRVISHVDSNLIKKREYFDDQFLGINGYHKPTAVAASAPPEAFRSADFLNTCSFCQKHLQGLDIFIYRGEKAFCSSECRFKQISIDEHKEKCGSGAMKSPEYSASPCSGPMQFSAGVAVA</sequence>
<dbReference type="OrthoDB" id="828272at2759"/>
<evidence type="ECO:0000256" key="4">
    <source>
        <dbReference type="PROSITE-ProRule" id="PRU01131"/>
    </source>
</evidence>
<dbReference type="Pfam" id="PF04570">
    <property type="entry name" value="zf-FLZ"/>
    <property type="match status" value="1"/>
</dbReference>
<dbReference type="PROSITE" id="PS51795">
    <property type="entry name" value="ZF_FLZ"/>
    <property type="match status" value="1"/>
</dbReference>
<dbReference type="EMBL" id="JAJAGQ010000003">
    <property type="protein sequence ID" value="KAJ8568388.1"/>
    <property type="molecule type" value="Genomic_DNA"/>
</dbReference>
<keyword evidence="2" id="KW-0479">Metal-binding</keyword>
<evidence type="ECO:0000256" key="2">
    <source>
        <dbReference type="ARBA" id="ARBA00022723"/>
    </source>
</evidence>
<protein>
    <recommendedName>
        <fullName evidence="5">FLZ-type domain-containing protein</fullName>
    </recommendedName>
</protein>
<dbReference type="GO" id="GO:0008270">
    <property type="term" value="F:zinc ion binding"/>
    <property type="evidence" value="ECO:0007669"/>
    <property type="project" value="UniProtKB-KW"/>
</dbReference>
<dbReference type="PANTHER" id="PTHR47208">
    <property type="entry name" value="OS02G0174800 PROTEIN"/>
    <property type="match status" value="1"/>
</dbReference>
<keyword evidence="7" id="KW-1185">Reference proteome</keyword>
<accession>A0A9Q1MU50</accession>
<evidence type="ECO:0000256" key="1">
    <source>
        <dbReference type="ARBA" id="ARBA00009374"/>
    </source>
</evidence>
<reference evidence="7" key="1">
    <citation type="journal article" date="2023" name="Proc. Natl. Acad. Sci. U.S.A.">
        <title>Genomic and structural basis for evolution of tropane alkaloid biosynthesis.</title>
        <authorList>
            <person name="Wanga Y.-J."/>
            <person name="Taina T."/>
            <person name="Yua J.-Y."/>
            <person name="Lia J."/>
            <person name="Xua B."/>
            <person name="Chenc J."/>
            <person name="D'Auriad J.C."/>
            <person name="Huanga J.-P."/>
            <person name="Huanga S.-X."/>
        </authorList>
    </citation>
    <scope>NUCLEOTIDE SEQUENCE [LARGE SCALE GENOMIC DNA]</scope>
    <source>
        <strain evidence="7">cv. KIB-2019</strain>
    </source>
</reference>
<organism evidence="6 7">
    <name type="scientific">Anisodus acutangulus</name>
    <dbReference type="NCBI Taxonomy" id="402998"/>
    <lineage>
        <taxon>Eukaryota</taxon>
        <taxon>Viridiplantae</taxon>
        <taxon>Streptophyta</taxon>
        <taxon>Embryophyta</taxon>
        <taxon>Tracheophyta</taxon>
        <taxon>Spermatophyta</taxon>
        <taxon>Magnoliopsida</taxon>
        <taxon>eudicotyledons</taxon>
        <taxon>Gunneridae</taxon>
        <taxon>Pentapetalae</taxon>
        <taxon>asterids</taxon>
        <taxon>lamiids</taxon>
        <taxon>Solanales</taxon>
        <taxon>Solanaceae</taxon>
        <taxon>Solanoideae</taxon>
        <taxon>Hyoscyameae</taxon>
        <taxon>Anisodus</taxon>
    </lineage>
</organism>
<dbReference type="AlphaFoldDB" id="A0A9Q1MU50"/>
<name>A0A9Q1MU50_9SOLA</name>
<evidence type="ECO:0000313" key="6">
    <source>
        <dbReference type="EMBL" id="KAJ8568388.1"/>
    </source>
</evidence>
<comment type="caution">
    <text evidence="6">The sequence shown here is derived from an EMBL/GenBank/DDBJ whole genome shotgun (WGS) entry which is preliminary data.</text>
</comment>
<feature type="domain" description="FLZ-type" evidence="5">
    <location>
        <begin position="155"/>
        <end position="198"/>
    </location>
</feature>
<dbReference type="Proteomes" id="UP001152561">
    <property type="component" value="Unassembled WGS sequence"/>
</dbReference>